<reference evidence="2 3" key="2">
    <citation type="submission" date="2020-05" db="EMBL/GenBank/DDBJ databases">
        <authorList>
            <person name="Campoy J."/>
            <person name="Schneeberger K."/>
            <person name="Spophaly S."/>
        </authorList>
    </citation>
    <scope>NUCLEOTIDE SEQUENCE [LARGE SCALE GENOMIC DNA]</scope>
    <source>
        <strain evidence="2">PruArmRojPasFocal</strain>
    </source>
</reference>
<evidence type="ECO:0000313" key="4">
    <source>
        <dbReference type="Proteomes" id="UP000507245"/>
    </source>
</evidence>
<protein>
    <submittedName>
        <fullName evidence="2">Uncharacterized protein</fullName>
    </submittedName>
</protein>
<dbReference type="EMBL" id="CAEKDK010000008">
    <property type="protein sequence ID" value="CAB4289601.1"/>
    <property type="molecule type" value="Genomic_DNA"/>
</dbReference>
<dbReference type="Proteomes" id="UP000507222">
    <property type="component" value="Unassembled WGS sequence"/>
</dbReference>
<gene>
    <name evidence="1" type="ORF">CURHAP_LOCUS48724</name>
    <name evidence="2" type="ORF">ORAREDHAP_LOCUS48204</name>
</gene>
<evidence type="ECO:0000313" key="3">
    <source>
        <dbReference type="Proteomes" id="UP000507222"/>
    </source>
</evidence>
<proteinExistence type="predicted"/>
<sequence length="57" mass="6238">MEIIEDALATGGEPNISDAFTINGQPGHLYSCSNVRKQWGEFLTGVDMKDDGNIPRK</sequence>
<evidence type="ECO:0000313" key="2">
    <source>
        <dbReference type="EMBL" id="CAB4320009.1"/>
    </source>
</evidence>
<dbReference type="Proteomes" id="UP000507245">
    <property type="component" value="Unassembled WGS sequence"/>
</dbReference>
<dbReference type="OrthoDB" id="1748626at2759"/>
<keyword evidence="4" id="KW-1185">Reference proteome</keyword>
<organism evidence="2 4">
    <name type="scientific">Prunus armeniaca</name>
    <name type="common">Apricot</name>
    <name type="synonym">Armeniaca vulgaris</name>
    <dbReference type="NCBI Taxonomy" id="36596"/>
    <lineage>
        <taxon>Eukaryota</taxon>
        <taxon>Viridiplantae</taxon>
        <taxon>Streptophyta</taxon>
        <taxon>Embryophyta</taxon>
        <taxon>Tracheophyta</taxon>
        <taxon>Spermatophyta</taxon>
        <taxon>Magnoliopsida</taxon>
        <taxon>eudicotyledons</taxon>
        <taxon>Gunneridae</taxon>
        <taxon>Pentapetalae</taxon>
        <taxon>rosids</taxon>
        <taxon>fabids</taxon>
        <taxon>Rosales</taxon>
        <taxon>Rosaceae</taxon>
        <taxon>Amygdaloideae</taxon>
        <taxon>Amygdaleae</taxon>
        <taxon>Prunus</taxon>
    </lineage>
</organism>
<evidence type="ECO:0000313" key="1">
    <source>
        <dbReference type="EMBL" id="CAB4289601.1"/>
    </source>
</evidence>
<name>A0A6J5Y240_PRUAR</name>
<reference evidence="4" key="1">
    <citation type="journal article" date="2020" name="Genome Biol.">
        <title>Gamete binning: chromosome-level and haplotype-resolved genome assembly enabled by high-throughput single-cell sequencing of gamete genomes.</title>
        <authorList>
            <person name="Campoy J.A."/>
            <person name="Sun H."/>
            <person name="Goel M."/>
            <person name="Jiao W.-B."/>
            <person name="Folz-Donahue K."/>
            <person name="Wang N."/>
            <person name="Rubio M."/>
            <person name="Liu C."/>
            <person name="Kukat C."/>
            <person name="Ruiz D."/>
            <person name="Huettel B."/>
            <person name="Schneeberger K."/>
        </authorList>
    </citation>
    <scope>NUCLEOTIDE SEQUENCE [LARGE SCALE GENOMIC DNA]</scope>
    <source>
        <strain evidence="4">cv. Rojo Pasion</strain>
    </source>
</reference>
<dbReference type="AlphaFoldDB" id="A0A6J5Y240"/>
<accession>A0A6J5Y240</accession>
<dbReference type="EMBL" id="CAEKKB010000008">
    <property type="protein sequence ID" value="CAB4320009.1"/>
    <property type="molecule type" value="Genomic_DNA"/>
</dbReference>